<proteinExistence type="predicted"/>
<organism evidence="2 3">
    <name type="scientific">Tanacetum coccineum</name>
    <dbReference type="NCBI Taxonomy" id="301880"/>
    <lineage>
        <taxon>Eukaryota</taxon>
        <taxon>Viridiplantae</taxon>
        <taxon>Streptophyta</taxon>
        <taxon>Embryophyta</taxon>
        <taxon>Tracheophyta</taxon>
        <taxon>Spermatophyta</taxon>
        <taxon>Magnoliopsida</taxon>
        <taxon>eudicotyledons</taxon>
        <taxon>Gunneridae</taxon>
        <taxon>Pentapetalae</taxon>
        <taxon>asterids</taxon>
        <taxon>campanulids</taxon>
        <taxon>Asterales</taxon>
        <taxon>Asteraceae</taxon>
        <taxon>Asteroideae</taxon>
        <taxon>Anthemideae</taxon>
        <taxon>Anthemidinae</taxon>
        <taxon>Tanacetum</taxon>
    </lineage>
</organism>
<feature type="compositionally biased region" description="Polar residues" evidence="1">
    <location>
        <begin position="87"/>
        <end position="96"/>
    </location>
</feature>
<feature type="region of interest" description="Disordered" evidence="1">
    <location>
        <begin position="87"/>
        <end position="120"/>
    </location>
</feature>
<name>A0ABQ5H922_9ASTR</name>
<sequence>MQQIAASLEDKMTIKMNKMMNEMKALVVTTPAPVKAVEERCTTCGNNHSFNVCPMTRGGYEYPVYHDNFQQFQQTASVGNFVQNGNSGYRTPNLANQMRPPGFSQPNPQASRPNQYQSPPQNSQIVLANQLDNFKKTTEGSMQAMRNHITNLKAEIRSEVQATLQNQINSLKGEFKNELKTQHNLFVNQQNDFQNNLQNMLSGFFQNQSQPSTSTSMVPTTLPSNTITNPRGEVRAITTRSGLSYTPVPPIPPPLYDENEPLTEKETEVTKDKVLPSTKDIQPPVIQKSQDPVKPVSSPISF</sequence>
<evidence type="ECO:0000256" key="1">
    <source>
        <dbReference type="SAM" id="MobiDB-lite"/>
    </source>
</evidence>
<accession>A0ABQ5H922</accession>
<comment type="caution">
    <text evidence="2">The sequence shown here is derived from an EMBL/GenBank/DDBJ whole genome shotgun (WGS) entry which is preliminary data.</text>
</comment>
<feature type="compositionally biased region" description="Polar residues" evidence="1">
    <location>
        <begin position="208"/>
        <end position="229"/>
    </location>
</feature>
<dbReference type="EMBL" id="BQNB010019305">
    <property type="protein sequence ID" value="GJT83924.1"/>
    <property type="molecule type" value="Genomic_DNA"/>
</dbReference>
<feature type="region of interest" description="Disordered" evidence="1">
    <location>
        <begin position="208"/>
        <end position="302"/>
    </location>
</feature>
<keyword evidence="3" id="KW-1185">Reference proteome</keyword>
<dbReference type="Proteomes" id="UP001151760">
    <property type="component" value="Unassembled WGS sequence"/>
</dbReference>
<gene>
    <name evidence="2" type="ORF">Tco_1058266</name>
</gene>
<feature type="compositionally biased region" description="Basic and acidic residues" evidence="1">
    <location>
        <begin position="262"/>
        <end position="274"/>
    </location>
</feature>
<evidence type="ECO:0000313" key="2">
    <source>
        <dbReference type="EMBL" id="GJT83924.1"/>
    </source>
</evidence>
<protein>
    <recommendedName>
        <fullName evidence="4">Reverse transcriptase domain-containing protein</fullName>
    </recommendedName>
</protein>
<evidence type="ECO:0008006" key="4">
    <source>
        <dbReference type="Google" id="ProtNLM"/>
    </source>
</evidence>
<evidence type="ECO:0000313" key="3">
    <source>
        <dbReference type="Proteomes" id="UP001151760"/>
    </source>
</evidence>
<reference evidence="2" key="2">
    <citation type="submission" date="2022-01" db="EMBL/GenBank/DDBJ databases">
        <authorList>
            <person name="Yamashiro T."/>
            <person name="Shiraishi A."/>
            <person name="Satake H."/>
            <person name="Nakayama K."/>
        </authorList>
    </citation>
    <scope>NUCLEOTIDE SEQUENCE</scope>
</reference>
<reference evidence="2" key="1">
    <citation type="journal article" date="2022" name="Int. J. Mol. Sci.">
        <title>Draft Genome of Tanacetum Coccineum: Genomic Comparison of Closely Related Tanacetum-Family Plants.</title>
        <authorList>
            <person name="Yamashiro T."/>
            <person name="Shiraishi A."/>
            <person name="Nakayama K."/>
            <person name="Satake H."/>
        </authorList>
    </citation>
    <scope>NUCLEOTIDE SEQUENCE</scope>
</reference>